<dbReference type="EMBL" id="QTUC01000001">
    <property type="protein sequence ID" value="REF37937.1"/>
    <property type="molecule type" value="Genomic_DNA"/>
</dbReference>
<gene>
    <name evidence="2" type="ORF">DFJ64_3398</name>
</gene>
<evidence type="ECO:0000313" key="2">
    <source>
        <dbReference type="EMBL" id="REF37937.1"/>
    </source>
</evidence>
<evidence type="ECO:0000313" key="3">
    <source>
        <dbReference type="Proteomes" id="UP000256485"/>
    </source>
</evidence>
<evidence type="ECO:0000259" key="1">
    <source>
        <dbReference type="Pfam" id="PF13649"/>
    </source>
</evidence>
<comment type="caution">
    <text evidence="2">The sequence shown here is derived from an EMBL/GenBank/DDBJ whole genome shotgun (WGS) entry which is preliminary data.</text>
</comment>
<dbReference type="AlphaFoldDB" id="A0A3D9V8T9"/>
<dbReference type="Gene3D" id="3.40.50.150">
    <property type="entry name" value="Vaccinia Virus protein VP39"/>
    <property type="match status" value="1"/>
</dbReference>
<keyword evidence="2" id="KW-0808">Transferase</keyword>
<dbReference type="OrthoDB" id="4484556at2"/>
<proteinExistence type="predicted"/>
<keyword evidence="2" id="KW-0489">Methyltransferase</keyword>
<dbReference type="GO" id="GO:0032259">
    <property type="term" value="P:methylation"/>
    <property type="evidence" value="ECO:0007669"/>
    <property type="project" value="UniProtKB-KW"/>
</dbReference>
<dbReference type="GO" id="GO:0008168">
    <property type="term" value="F:methyltransferase activity"/>
    <property type="evidence" value="ECO:0007669"/>
    <property type="project" value="UniProtKB-KW"/>
</dbReference>
<organism evidence="2 3">
    <name type="scientific">Thermasporomyces composti</name>
    <dbReference type="NCBI Taxonomy" id="696763"/>
    <lineage>
        <taxon>Bacteria</taxon>
        <taxon>Bacillati</taxon>
        <taxon>Actinomycetota</taxon>
        <taxon>Actinomycetes</taxon>
        <taxon>Propionibacteriales</taxon>
        <taxon>Nocardioidaceae</taxon>
        <taxon>Thermasporomyces</taxon>
    </lineage>
</organism>
<protein>
    <submittedName>
        <fullName evidence="2">Methyltransferase family protein</fullName>
    </submittedName>
</protein>
<dbReference type="Pfam" id="PF13649">
    <property type="entry name" value="Methyltransf_25"/>
    <property type="match status" value="1"/>
</dbReference>
<name>A0A3D9V8T9_THECX</name>
<dbReference type="RefSeq" id="WP_115851315.1">
    <property type="nucleotide sequence ID" value="NZ_QTUC01000001.1"/>
</dbReference>
<sequence length="241" mass="26296">MDGPTTGDAFGELLRLAHDGHDVLGVIERDDGLVEVHDPRIYFTGPDEWDALDRLACQRAVGHVLDVGCGAGRHSLHLQAEGREVTAIDVSPGACQVARARGVRRVHQVRLEDVTSLGERFDTFLLLGNNLALLGSPGRAQAALAALAAVAAPDARILGRNRDPYVTEDPLHTAYHACNRAHGRLGGQTRIRCRVGRLADRWLDYLFCSQDELVDLLTTSPWQLAALDSDGPDYLAELRLR</sequence>
<keyword evidence="3" id="KW-1185">Reference proteome</keyword>
<feature type="domain" description="Methyltransferase" evidence="1">
    <location>
        <begin position="64"/>
        <end position="153"/>
    </location>
</feature>
<dbReference type="InterPro" id="IPR029063">
    <property type="entry name" value="SAM-dependent_MTases_sf"/>
</dbReference>
<dbReference type="SUPFAM" id="SSF53335">
    <property type="entry name" value="S-adenosyl-L-methionine-dependent methyltransferases"/>
    <property type="match status" value="1"/>
</dbReference>
<reference evidence="2 3" key="1">
    <citation type="submission" date="2018-08" db="EMBL/GenBank/DDBJ databases">
        <title>Sequencing the genomes of 1000 actinobacteria strains.</title>
        <authorList>
            <person name="Klenk H.-P."/>
        </authorList>
    </citation>
    <scope>NUCLEOTIDE SEQUENCE [LARGE SCALE GENOMIC DNA]</scope>
    <source>
        <strain evidence="2 3">DSM 22891</strain>
    </source>
</reference>
<dbReference type="InterPro" id="IPR041698">
    <property type="entry name" value="Methyltransf_25"/>
</dbReference>
<dbReference type="Proteomes" id="UP000256485">
    <property type="component" value="Unassembled WGS sequence"/>
</dbReference>
<accession>A0A3D9V8T9</accession>
<dbReference type="CDD" id="cd02440">
    <property type="entry name" value="AdoMet_MTases"/>
    <property type="match status" value="1"/>
</dbReference>